<evidence type="ECO:0000256" key="3">
    <source>
        <dbReference type="ARBA" id="ARBA00038502"/>
    </source>
</evidence>
<accession>A0ABR6ZR47</accession>
<dbReference type="EMBL" id="JACOGF010000004">
    <property type="protein sequence ID" value="MBC3918008.1"/>
    <property type="molecule type" value="Genomic_DNA"/>
</dbReference>
<dbReference type="InterPro" id="IPR000182">
    <property type="entry name" value="GNAT_dom"/>
</dbReference>
<comment type="caution">
    <text evidence="5">The sequence shown here is derived from an EMBL/GenBank/DDBJ whole genome shotgun (WGS) entry which is preliminary data.</text>
</comment>
<keyword evidence="1" id="KW-0808">Transferase</keyword>
<evidence type="ECO:0000313" key="5">
    <source>
        <dbReference type="EMBL" id="MBC3918008.1"/>
    </source>
</evidence>
<evidence type="ECO:0000259" key="4">
    <source>
        <dbReference type="PROSITE" id="PS51186"/>
    </source>
</evidence>
<dbReference type="GO" id="GO:0005840">
    <property type="term" value="C:ribosome"/>
    <property type="evidence" value="ECO:0007669"/>
    <property type="project" value="UniProtKB-KW"/>
</dbReference>
<dbReference type="InterPro" id="IPR016181">
    <property type="entry name" value="Acyl_CoA_acyltransferase"/>
</dbReference>
<evidence type="ECO:0000313" key="6">
    <source>
        <dbReference type="Proteomes" id="UP000650424"/>
    </source>
</evidence>
<dbReference type="SUPFAM" id="SSF55729">
    <property type="entry name" value="Acyl-CoA N-acyltransferases (Nat)"/>
    <property type="match status" value="1"/>
</dbReference>
<evidence type="ECO:0000256" key="2">
    <source>
        <dbReference type="ARBA" id="ARBA00023315"/>
    </source>
</evidence>
<protein>
    <submittedName>
        <fullName evidence="5">Ribosomal protein S5-alanine N-acetyltransferase</fullName>
    </submittedName>
</protein>
<dbReference type="PANTHER" id="PTHR43792">
    <property type="entry name" value="GNAT FAMILY, PUTATIVE (AFU_ORTHOLOGUE AFUA_3G00765)-RELATED-RELATED"/>
    <property type="match status" value="1"/>
</dbReference>
<dbReference type="Proteomes" id="UP000650424">
    <property type="component" value="Unassembled WGS sequence"/>
</dbReference>
<dbReference type="PANTHER" id="PTHR43792:SF8">
    <property type="entry name" value="[RIBOSOMAL PROTEIN US5]-ALANINE N-ACETYLTRANSFERASE"/>
    <property type="match status" value="1"/>
</dbReference>
<feature type="domain" description="N-acetyltransferase" evidence="4">
    <location>
        <begin position="21"/>
        <end position="173"/>
    </location>
</feature>
<evidence type="ECO:0000256" key="1">
    <source>
        <dbReference type="ARBA" id="ARBA00022679"/>
    </source>
</evidence>
<gene>
    <name evidence="5" type="primary">rimJ</name>
    <name evidence="5" type="ORF">H8L32_11020</name>
</gene>
<dbReference type="InterPro" id="IPR051531">
    <property type="entry name" value="N-acetyltransferase"/>
</dbReference>
<dbReference type="NCBIfam" id="NF008072">
    <property type="entry name" value="PRK10809.1"/>
    <property type="match status" value="1"/>
</dbReference>
<sequence length="182" mass="20593">MTDAIATARLQLRVLLPEQAILLQQYLLNNREHLAPWEPARDTAFFSLEKCEERLLASTRLMEAGLAVHFAVCQDQEMIGICNFSNIVRGAFQACHLGYAIGEKQQGQGYMFEAVQAGIRHMFDAHNLHRVMANYVPENQRSAALLTRLGFEKEGYARSYLKINGVWRDHVLTALVNTAEQS</sequence>
<keyword evidence="5" id="KW-0687">Ribonucleoprotein</keyword>
<proteinExistence type="inferred from homology"/>
<keyword evidence="2" id="KW-0012">Acyltransferase</keyword>
<dbReference type="Pfam" id="PF13302">
    <property type="entry name" value="Acetyltransf_3"/>
    <property type="match status" value="1"/>
</dbReference>
<dbReference type="PROSITE" id="PS51186">
    <property type="entry name" value="GNAT"/>
    <property type="match status" value="1"/>
</dbReference>
<dbReference type="Gene3D" id="3.40.630.30">
    <property type="match status" value="1"/>
</dbReference>
<name>A0ABR6ZR47_9BURK</name>
<keyword evidence="6" id="KW-1185">Reference proteome</keyword>
<comment type="similarity">
    <text evidence="3">Belongs to the acetyltransferase family. RimJ subfamily.</text>
</comment>
<keyword evidence="5" id="KW-0689">Ribosomal protein</keyword>
<organism evidence="5 6">
    <name type="scientific">Undibacterium hunanense</name>
    <dbReference type="NCBI Taxonomy" id="2762292"/>
    <lineage>
        <taxon>Bacteria</taxon>
        <taxon>Pseudomonadati</taxon>
        <taxon>Pseudomonadota</taxon>
        <taxon>Betaproteobacteria</taxon>
        <taxon>Burkholderiales</taxon>
        <taxon>Oxalobacteraceae</taxon>
        <taxon>Undibacterium</taxon>
    </lineage>
</organism>
<reference evidence="5 6" key="1">
    <citation type="submission" date="2020-08" db="EMBL/GenBank/DDBJ databases">
        <title>Novel species isolated from subtropical streams in China.</title>
        <authorList>
            <person name="Lu H."/>
        </authorList>
    </citation>
    <scope>NUCLEOTIDE SEQUENCE [LARGE SCALE GENOMIC DNA]</scope>
    <source>
        <strain evidence="5 6">CY18W</strain>
    </source>
</reference>